<dbReference type="EMBL" id="DTGT01000261">
    <property type="protein sequence ID" value="HGH61298.1"/>
    <property type="molecule type" value="Genomic_DNA"/>
</dbReference>
<evidence type="ECO:0000256" key="2">
    <source>
        <dbReference type="ARBA" id="ARBA00022643"/>
    </source>
</evidence>
<reference evidence="4" key="1">
    <citation type="journal article" date="2020" name="mSystems">
        <title>Genome- and Community-Level Interaction Insights into Carbon Utilization and Element Cycling Functions of Hydrothermarchaeota in Hydrothermal Sediment.</title>
        <authorList>
            <person name="Zhou Z."/>
            <person name="Liu Y."/>
            <person name="Xu W."/>
            <person name="Pan J."/>
            <person name="Luo Z.H."/>
            <person name="Li M."/>
        </authorList>
    </citation>
    <scope>NUCLEOTIDE SEQUENCE [LARGE SCALE GENOMIC DNA]</scope>
    <source>
        <strain evidence="4">SpSt-769</strain>
    </source>
</reference>
<dbReference type="GO" id="GO:0016491">
    <property type="term" value="F:oxidoreductase activity"/>
    <property type="evidence" value="ECO:0007669"/>
    <property type="project" value="InterPro"/>
</dbReference>
<proteinExistence type="predicted"/>
<dbReference type="AlphaFoldDB" id="A0A7C4AS36"/>
<protein>
    <submittedName>
        <fullName evidence="4">Flavodoxin family protein</fullName>
    </submittedName>
</protein>
<keyword evidence="1" id="KW-0285">Flavoprotein</keyword>
<dbReference type="PANTHER" id="PTHR43278">
    <property type="entry name" value="NAD(P)H-DEPENDENT FMN-CONTAINING OXIDOREDUCTASE YWQN-RELATED"/>
    <property type="match status" value="1"/>
</dbReference>
<accession>A0A7C4AS36</accession>
<dbReference type="InterPro" id="IPR051796">
    <property type="entry name" value="ISF_SsuE-like"/>
</dbReference>
<gene>
    <name evidence="4" type="ORF">ENV54_08380</name>
</gene>
<organism evidence="4">
    <name type="scientific">Desulfomonile tiedjei</name>
    <dbReference type="NCBI Taxonomy" id="2358"/>
    <lineage>
        <taxon>Bacteria</taxon>
        <taxon>Pseudomonadati</taxon>
        <taxon>Thermodesulfobacteriota</taxon>
        <taxon>Desulfomonilia</taxon>
        <taxon>Desulfomonilales</taxon>
        <taxon>Desulfomonilaceae</taxon>
        <taxon>Desulfomonile</taxon>
    </lineage>
</organism>
<name>A0A7C4AS36_9BACT</name>
<dbReference type="Gene3D" id="3.40.50.360">
    <property type="match status" value="1"/>
</dbReference>
<comment type="caution">
    <text evidence="4">The sequence shown here is derived from an EMBL/GenBank/DDBJ whole genome shotgun (WGS) entry which is preliminary data.</text>
</comment>
<sequence>MNILGIFGSPRKGGNSDILLQEALESAENAGAKVSTLRCCDLNIQGCIECGGCDQTGVCVVEDDMSLVYPKLLDSDVIILASPIFFYSIPSQAKALIDRCQAMYCRRRLEKESGVPGAGDYKGGGYLICVGATKGKNLFDGVQLVARYFYDALGKAYKGGIQFRSVEGKGEVSQHPEYLQEARELGLRIVREGP</sequence>
<evidence type="ECO:0000259" key="3">
    <source>
        <dbReference type="Pfam" id="PF03358"/>
    </source>
</evidence>
<dbReference type="SUPFAM" id="SSF52218">
    <property type="entry name" value="Flavoproteins"/>
    <property type="match status" value="1"/>
</dbReference>
<evidence type="ECO:0000313" key="4">
    <source>
        <dbReference type="EMBL" id="HGH61298.1"/>
    </source>
</evidence>
<evidence type="ECO:0000256" key="1">
    <source>
        <dbReference type="ARBA" id="ARBA00022630"/>
    </source>
</evidence>
<feature type="domain" description="NADPH-dependent FMN reductase-like" evidence="3">
    <location>
        <begin position="1"/>
        <end position="111"/>
    </location>
</feature>
<dbReference type="InterPro" id="IPR029039">
    <property type="entry name" value="Flavoprotein-like_sf"/>
</dbReference>
<keyword evidence="2" id="KW-0288">FMN</keyword>
<dbReference type="Pfam" id="PF03358">
    <property type="entry name" value="FMN_red"/>
    <property type="match status" value="1"/>
</dbReference>
<dbReference type="PANTHER" id="PTHR43278:SF2">
    <property type="entry name" value="IRON-SULFUR FLAVOPROTEIN"/>
    <property type="match status" value="1"/>
</dbReference>
<dbReference type="InterPro" id="IPR005025">
    <property type="entry name" value="FMN_Rdtase-like_dom"/>
</dbReference>